<dbReference type="Pfam" id="PF00512">
    <property type="entry name" value="HisKA"/>
    <property type="match status" value="1"/>
</dbReference>
<evidence type="ECO:0000256" key="4">
    <source>
        <dbReference type="ARBA" id="ARBA00022553"/>
    </source>
</evidence>
<dbReference type="SMART" id="SM00387">
    <property type="entry name" value="HATPase_c"/>
    <property type="match status" value="1"/>
</dbReference>
<name>A0A5N6C2X0_9ACTN</name>
<dbReference type="SMART" id="SM00388">
    <property type="entry name" value="HisKA"/>
    <property type="match status" value="1"/>
</dbReference>
<feature type="region of interest" description="Disordered" evidence="8">
    <location>
        <begin position="1"/>
        <end position="23"/>
    </location>
</feature>
<reference evidence="10 11" key="1">
    <citation type="submission" date="2019-10" db="EMBL/GenBank/DDBJ databases">
        <title>Nonomuraea sp. nov., isolated from Phyllanthus amarus.</title>
        <authorList>
            <person name="Klykleung N."/>
            <person name="Tanasupawat S."/>
        </authorList>
    </citation>
    <scope>NUCLEOTIDE SEQUENCE [LARGE SCALE GENOMIC DNA]</scope>
    <source>
        <strain evidence="10 11">CR1-09</strain>
    </source>
</reference>
<comment type="caution">
    <text evidence="10">The sequence shown here is derived from an EMBL/GenBank/DDBJ whole genome shotgun (WGS) entry which is preliminary data.</text>
</comment>
<evidence type="ECO:0000256" key="6">
    <source>
        <dbReference type="ARBA" id="ARBA00022777"/>
    </source>
</evidence>
<keyword evidence="11" id="KW-1185">Reference proteome</keyword>
<dbReference type="PROSITE" id="PS50109">
    <property type="entry name" value="HIS_KIN"/>
    <property type="match status" value="1"/>
</dbReference>
<dbReference type="InterPro" id="IPR050736">
    <property type="entry name" value="Sensor_HK_Regulatory"/>
</dbReference>
<feature type="region of interest" description="Disordered" evidence="8">
    <location>
        <begin position="356"/>
        <end position="382"/>
    </location>
</feature>
<dbReference type="SUPFAM" id="SSF55874">
    <property type="entry name" value="ATPase domain of HSP90 chaperone/DNA topoisomerase II/histidine kinase"/>
    <property type="match status" value="1"/>
</dbReference>
<keyword evidence="6" id="KW-0418">Kinase</keyword>
<dbReference type="InterPro" id="IPR003594">
    <property type="entry name" value="HATPase_dom"/>
</dbReference>
<evidence type="ECO:0000256" key="8">
    <source>
        <dbReference type="SAM" id="MobiDB-lite"/>
    </source>
</evidence>
<evidence type="ECO:0000259" key="9">
    <source>
        <dbReference type="PROSITE" id="PS50109"/>
    </source>
</evidence>
<dbReference type="Gene3D" id="1.10.287.130">
    <property type="match status" value="1"/>
</dbReference>
<protein>
    <recommendedName>
        <fullName evidence="3">histidine kinase</fullName>
        <ecNumber evidence="3">2.7.13.3</ecNumber>
    </recommendedName>
</protein>
<keyword evidence="5" id="KW-0808">Transferase</keyword>
<dbReference type="SUPFAM" id="SSF47384">
    <property type="entry name" value="Homodimeric domain of signal transducing histidine kinase"/>
    <property type="match status" value="1"/>
</dbReference>
<dbReference type="PANTHER" id="PTHR43711">
    <property type="entry name" value="TWO-COMPONENT HISTIDINE KINASE"/>
    <property type="match status" value="1"/>
</dbReference>
<dbReference type="CDD" id="cd00075">
    <property type="entry name" value="HATPase"/>
    <property type="match status" value="1"/>
</dbReference>
<evidence type="ECO:0000256" key="2">
    <source>
        <dbReference type="ARBA" id="ARBA00004236"/>
    </source>
</evidence>
<dbReference type="InterPro" id="IPR036097">
    <property type="entry name" value="HisK_dim/P_sf"/>
</dbReference>
<gene>
    <name evidence="10" type="ORF">FH610_003545</name>
</gene>
<evidence type="ECO:0000256" key="1">
    <source>
        <dbReference type="ARBA" id="ARBA00000085"/>
    </source>
</evidence>
<dbReference type="Gene3D" id="3.30.565.10">
    <property type="entry name" value="Histidine kinase-like ATPase, C-terminal domain"/>
    <property type="match status" value="1"/>
</dbReference>
<evidence type="ECO:0000313" key="11">
    <source>
        <dbReference type="Proteomes" id="UP000313066"/>
    </source>
</evidence>
<feature type="region of interest" description="Disordered" evidence="8">
    <location>
        <begin position="395"/>
        <end position="431"/>
    </location>
</feature>
<organism evidence="10 11">
    <name type="scientific">Microbispora catharanthi</name>
    <dbReference type="NCBI Taxonomy" id="1712871"/>
    <lineage>
        <taxon>Bacteria</taxon>
        <taxon>Bacillati</taxon>
        <taxon>Actinomycetota</taxon>
        <taxon>Actinomycetes</taxon>
        <taxon>Streptosporangiales</taxon>
        <taxon>Streptosporangiaceae</taxon>
        <taxon>Microbispora</taxon>
    </lineage>
</organism>
<dbReference type="EC" id="2.7.13.3" evidence="3"/>
<dbReference type="AlphaFoldDB" id="A0A5N6C2X0"/>
<evidence type="ECO:0000256" key="5">
    <source>
        <dbReference type="ARBA" id="ARBA00022679"/>
    </source>
</evidence>
<keyword evidence="7" id="KW-0902">Two-component regulatory system</keyword>
<dbReference type="CDD" id="cd00082">
    <property type="entry name" value="HisKA"/>
    <property type="match status" value="1"/>
</dbReference>
<sequence>MTAKSPGPKARPRRRRTDGVPGCEPGCVPGAPVGIGELDTPPAYCRRRAEGRPADLIVAQFDFRIGTRRSRGQRSGSRGKLPILGRRVGYLGFPRYRAAVPRERWLTEAGTRIRPWTRKATMNSISNRIEHAERIAERALGQQRRFAADASHELLTPIAAIRAQLEAARLYPDDVSEAIDGALRATGRLEAIVSDLLLLASITTITPSEREEIDLGRLVAAELGHRQAHCPLEVHLAPDVIVRGLRPLLARVVRNLLDNAERHAATAVRVDVRRDGERAVLAVSNDGETIPEADRERIFDRFFRRDTARSRSAGGSGLGLAIAGEAVKAHGGDISVQDARPGTRFVVRLPLTRSAETTREERRGQVVRLRGTRPRPSPPSAEGVALRLPVLHAGETAGAGAGPERRGVRALAEGGGETEDRVLVSGDGEVA</sequence>
<evidence type="ECO:0000256" key="7">
    <source>
        <dbReference type="ARBA" id="ARBA00023012"/>
    </source>
</evidence>
<dbReference type="PRINTS" id="PR00344">
    <property type="entry name" value="BCTRLSENSOR"/>
</dbReference>
<dbReference type="PANTHER" id="PTHR43711:SF32">
    <property type="entry name" value="SENSOR-TYPE HISTIDINE KINASE PRRB"/>
    <property type="match status" value="1"/>
</dbReference>
<comment type="subcellular location">
    <subcellularLocation>
        <location evidence="2">Cell membrane</location>
    </subcellularLocation>
</comment>
<dbReference type="GO" id="GO:0005886">
    <property type="term" value="C:plasma membrane"/>
    <property type="evidence" value="ECO:0007669"/>
    <property type="project" value="UniProtKB-SubCell"/>
</dbReference>
<dbReference type="InterPro" id="IPR003661">
    <property type="entry name" value="HisK_dim/P_dom"/>
</dbReference>
<dbReference type="EMBL" id="VDMA02000002">
    <property type="protein sequence ID" value="KAB8187042.1"/>
    <property type="molecule type" value="Genomic_DNA"/>
</dbReference>
<comment type="catalytic activity">
    <reaction evidence="1">
        <text>ATP + protein L-histidine = ADP + protein N-phospho-L-histidine.</text>
        <dbReference type="EC" id="2.7.13.3"/>
    </reaction>
</comment>
<dbReference type="Proteomes" id="UP000313066">
    <property type="component" value="Unassembled WGS sequence"/>
</dbReference>
<accession>A0A5N6C2X0</accession>
<proteinExistence type="predicted"/>
<evidence type="ECO:0000256" key="3">
    <source>
        <dbReference type="ARBA" id="ARBA00012438"/>
    </source>
</evidence>
<keyword evidence="4" id="KW-0597">Phosphoprotein</keyword>
<dbReference type="GO" id="GO:0000155">
    <property type="term" value="F:phosphorelay sensor kinase activity"/>
    <property type="evidence" value="ECO:0007669"/>
    <property type="project" value="InterPro"/>
</dbReference>
<dbReference type="InterPro" id="IPR004358">
    <property type="entry name" value="Sig_transdc_His_kin-like_C"/>
</dbReference>
<feature type="domain" description="Histidine kinase" evidence="9">
    <location>
        <begin position="149"/>
        <end position="353"/>
    </location>
</feature>
<evidence type="ECO:0000313" key="10">
    <source>
        <dbReference type="EMBL" id="KAB8187042.1"/>
    </source>
</evidence>
<dbReference type="InterPro" id="IPR005467">
    <property type="entry name" value="His_kinase_dom"/>
</dbReference>
<dbReference type="Pfam" id="PF02518">
    <property type="entry name" value="HATPase_c"/>
    <property type="match status" value="1"/>
</dbReference>
<dbReference type="InterPro" id="IPR036890">
    <property type="entry name" value="HATPase_C_sf"/>
</dbReference>